<feature type="binding site" evidence="7">
    <location>
        <position position="181"/>
    </location>
    <ligand>
        <name>4-imidazolone-5-propanoate</name>
        <dbReference type="ChEBI" id="CHEBI:77893"/>
    </ligand>
</feature>
<feature type="binding site" evidence="7">
    <location>
        <position position="246"/>
    </location>
    <ligand>
        <name>Zn(2+)</name>
        <dbReference type="ChEBI" id="CHEBI:29105"/>
    </ligand>
</feature>
<dbReference type="GO" id="GO:0019556">
    <property type="term" value="P:L-histidine catabolic process to glutamate and formamide"/>
    <property type="evidence" value="ECO:0007669"/>
    <property type="project" value="UniProtKB-UniRule"/>
</dbReference>
<feature type="binding site" evidence="7">
    <location>
        <position position="148"/>
    </location>
    <ligand>
        <name>N-formimidoyl-L-glutamate</name>
        <dbReference type="ChEBI" id="CHEBI:58928"/>
    </ligand>
</feature>
<organism evidence="9 10">
    <name type="scientific">Halomonas binhaiensis</name>
    <dbReference type="NCBI Taxonomy" id="2562282"/>
    <lineage>
        <taxon>Bacteria</taxon>
        <taxon>Pseudomonadati</taxon>
        <taxon>Pseudomonadota</taxon>
        <taxon>Gammaproteobacteria</taxon>
        <taxon>Oceanospirillales</taxon>
        <taxon>Halomonadaceae</taxon>
        <taxon>Halomonas</taxon>
    </lineage>
</organism>
<proteinExistence type="inferred from homology"/>
<dbReference type="InterPro" id="IPR006680">
    <property type="entry name" value="Amidohydro-rel"/>
</dbReference>
<name>A0A5C1NH05_9GAMM</name>
<comment type="cofactor">
    <cofactor evidence="7">
        <name>Zn(2+)</name>
        <dbReference type="ChEBI" id="CHEBI:29105"/>
    </cofactor>
    <cofactor evidence="7">
        <name>Fe(3+)</name>
        <dbReference type="ChEBI" id="CHEBI:29034"/>
    </cofactor>
    <text evidence="7">Binds 1 zinc or iron ion per subunit.</text>
</comment>
<feature type="binding site" evidence="7">
    <location>
        <position position="76"/>
    </location>
    <ligand>
        <name>Zn(2+)</name>
        <dbReference type="ChEBI" id="CHEBI:29105"/>
    </ligand>
</feature>
<keyword evidence="4 7" id="KW-0369">Histidine metabolism</keyword>
<protein>
    <recommendedName>
        <fullName evidence="1 7">Imidazolonepropionase</fullName>
        <ecNumber evidence="1 7">3.5.2.7</ecNumber>
    </recommendedName>
    <alternativeName>
        <fullName evidence="7">Imidazolone-5-propionate hydrolase</fullName>
    </alternativeName>
</protein>
<keyword evidence="6 7" id="KW-0408">Iron</keyword>
<evidence type="ECO:0000259" key="8">
    <source>
        <dbReference type="Pfam" id="PF01979"/>
    </source>
</evidence>
<feature type="binding site" evidence="7">
    <location>
        <position position="76"/>
    </location>
    <ligand>
        <name>Fe(3+)</name>
        <dbReference type="ChEBI" id="CHEBI:29034"/>
    </ligand>
</feature>
<dbReference type="FunFam" id="3.20.20.140:FF:000007">
    <property type="entry name" value="Imidazolonepropionase"/>
    <property type="match status" value="1"/>
</dbReference>
<feature type="binding site" evidence="7">
    <location>
        <position position="323"/>
    </location>
    <ligand>
        <name>N-formimidoyl-L-glutamate</name>
        <dbReference type="ChEBI" id="CHEBI:58928"/>
    </ligand>
</feature>
<dbReference type="PANTHER" id="PTHR42752:SF1">
    <property type="entry name" value="IMIDAZOLONEPROPIONASE-RELATED"/>
    <property type="match status" value="1"/>
</dbReference>
<feature type="binding site" evidence="7">
    <location>
        <position position="326"/>
    </location>
    <ligand>
        <name>4-imidazolone-5-propanoate</name>
        <dbReference type="ChEBI" id="CHEBI:77893"/>
    </ligand>
</feature>
<evidence type="ECO:0000256" key="1">
    <source>
        <dbReference type="ARBA" id="ARBA00012864"/>
    </source>
</evidence>
<dbReference type="HAMAP" id="MF_00372">
    <property type="entry name" value="HutI"/>
    <property type="match status" value="1"/>
</dbReference>
<keyword evidence="5 7" id="KW-0862">Zinc</keyword>
<dbReference type="InterPro" id="IPR005920">
    <property type="entry name" value="HutI"/>
</dbReference>
<dbReference type="GO" id="GO:0008270">
    <property type="term" value="F:zinc ion binding"/>
    <property type="evidence" value="ECO:0007669"/>
    <property type="project" value="UniProtKB-UniRule"/>
</dbReference>
<evidence type="ECO:0000256" key="7">
    <source>
        <dbReference type="HAMAP-Rule" id="MF_00372"/>
    </source>
</evidence>
<evidence type="ECO:0000256" key="5">
    <source>
        <dbReference type="ARBA" id="ARBA00022833"/>
    </source>
</evidence>
<dbReference type="EC" id="3.5.2.7" evidence="1 7"/>
<evidence type="ECO:0000256" key="6">
    <source>
        <dbReference type="ARBA" id="ARBA00023004"/>
    </source>
</evidence>
<keyword evidence="3 7" id="KW-0378">Hydrolase</keyword>
<feature type="binding site" evidence="7">
    <location>
        <position position="325"/>
    </location>
    <ligand>
        <name>N-formimidoyl-L-glutamate</name>
        <dbReference type="ChEBI" id="CHEBI:58928"/>
    </ligand>
</feature>
<dbReference type="RefSeq" id="WP_149284953.1">
    <property type="nucleotide sequence ID" value="NZ_CP038437.2"/>
</dbReference>
<reference evidence="9" key="1">
    <citation type="submission" date="2021-02" db="EMBL/GenBank/DDBJ databases">
        <title>Strain Y2R2, a novel species of the genus Halomonas.</title>
        <authorList>
            <person name="Huang H."/>
        </authorList>
    </citation>
    <scope>NUCLEOTIDE SEQUENCE</scope>
    <source>
        <strain evidence="9">Y2R2</strain>
    </source>
</reference>
<feature type="domain" description="Amidohydrolase-related" evidence="8">
    <location>
        <begin position="67"/>
        <end position="406"/>
    </location>
</feature>
<evidence type="ECO:0000256" key="2">
    <source>
        <dbReference type="ARBA" id="ARBA00022723"/>
    </source>
</evidence>
<evidence type="ECO:0000256" key="3">
    <source>
        <dbReference type="ARBA" id="ARBA00022801"/>
    </source>
</evidence>
<dbReference type="Proteomes" id="UP000324285">
    <property type="component" value="Chromosome"/>
</dbReference>
<feature type="binding site" evidence="7">
    <location>
        <position position="78"/>
    </location>
    <ligand>
        <name>Zn(2+)</name>
        <dbReference type="ChEBI" id="CHEBI:29105"/>
    </ligand>
</feature>
<evidence type="ECO:0000256" key="4">
    <source>
        <dbReference type="ARBA" id="ARBA00022808"/>
    </source>
</evidence>
<comment type="subcellular location">
    <subcellularLocation>
        <location evidence="7">Cytoplasm</location>
    </subcellularLocation>
</comment>
<feature type="binding site" evidence="7">
    <location>
        <position position="321"/>
    </location>
    <ligand>
        <name>Zn(2+)</name>
        <dbReference type="ChEBI" id="CHEBI:29105"/>
    </ligand>
</feature>
<feature type="binding site" evidence="7">
    <location>
        <position position="246"/>
    </location>
    <ligand>
        <name>Fe(3+)</name>
        <dbReference type="ChEBI" id="CHEBI:29034"/>
    </ligand>
</feature>
<feature type="binding site" evidence="7">
    <location>
        <position position="78"/>
    </location>
    <ligand>
        <name>Fe(3+)</name>
        <dbReference type="ChEBI" id="CHEBI:29034"/>
    </ligand>
</feature>
<dbReference type="GO" id="GO:0050480">
    <property type="term" value="F:imidazolonepropionase activity"/>
    <property type="evidence" value="ECO:0007669"/>
    <property type="project" value="UniProtKB-UniRule"/>
</dbReference>
<keyword evidence="10" id="KW-1185">Reference proteome</keyword>
<dbReference type="Pfam" id="PF01979">
    <property type="entry name" value="Amidohydro_1"/>
    <property type="match status" value="1"/>
</dbReference>
<dbReference type="EMBL" id="CP038437">
    <property type="protein sequence ID" value="QEM81943.1"/>
    <property type="molecule type" value="Genomic_DNA"/>
</dbReference>
<keyword evidence="7" id="KW-0963">Cytoplasm</keyword>
<feature type="binding site" evidence="7">
    <location>
        <position position="85"/>
    </location>
    <ligand>
        <name>4-imidazolone-5-propanoate</name>
        <dbReference type="ChEBI" id="CHEBI:77893"/>
    </ligand>
</feature>
<dbReference type="PANTHER" id="PTHR42752">
    <property type="entry name" value="IMIDAZOLONEPROPIONASE"/>
    <property type="match status" value="1"/>
</dbReference>
<dbReference type="InterPro" id="IPR011059">
    <property type="entry name" value="Metal-dep_hydrolase_composite"/>
</dbReference>
<comment type="pathway">
    <text evidence="7">Amino-acid degradation; L-histidine degradation into L-glutamate; N-formimidoyl-L-glutamate from L-histidine: step 3/3.</text>
</comment>
<dbReference type="KEGG" id="hbh:E4T21_10540"/>
<dbReference type="GO" id="GO:0019557">
    <property type="term" value="P:L-histidine catabolic process to glutamate and formate"/>
    <property type="evidence" value="ECO:0007669"/>
    <property type="project" value="UniProtKB-UniPathway"/>
</dbReference>
<dbReference type="InterPro" id="IPR032466">
    <property type="entry name" value="Metal_Hydrolase"/>
</dbReference>
<feature type="binding site" evidence="7">
    <location>
        <position position="321"/>
    </location>
    <ligand>
        <name>Fe(3+)</name>
        <dbReference type="ChEBI" id="CHEBI:29034"/>
    </ligand>
</feature>
<dbReference type="Gene3D" id="3.20.20.140">
    <property type="entry name" value="Metal-dependent hydrolases"/>
    <property type="match status" value="1"/>
</dbReference>
<accession>A0A5C1NH05</accession>
<dbReference type="SUPFAM" id="SSF51338">
    <property type="entry name" value="Composite domain of metallo-dependent hydrolases"/>
    <property type="match status" value="2"/>
</dbReference>
<dbReference type="GO" id="GO:0005506">
    <property type="term" value="F:iron ion binding"/>
    <property type="evidence" value="ECO:0007669"/>
    <property type="project" value="UniProtKB-UniRule"/>
</dbReference>
<dbReference type="OrthoDB" id="9776455at2"/>
<sequence length="410" mass="44350">MSSSTAPVRRLWRDVILFDGLKTHPAPMTVVVEGERVTALFPSGNDHDKNLDVQAIEEAVEMGRGGVMTPGLIDCHTHLVYGGQRANEFESRLEGVSYADISRRGGGILSTVRATREASEEHLFETAAARLQAMIDDGVTSVEIKSGYGLSVEHELKMLRVARRLDEQFKVRVFTTLLAAHALPPEYADRADDYIDLVCNEILPAACKEGLVDAVDVFCEHIAFSLEQCERVFLAAHDLGLPVKSHAEQLSLSGASQLTARYRGLSADHIEYLDQSGIEAMAAAGTVGVLLPGAFHTLRETQFPPIAEMRSAGVPMAVASDANPGTSPIVFPTLMLNLACTLFRLTPQEALAGMTYNAALALGRTDIGRLHPGAVADLCIWDVDSPAELAYAIQPGRLRQRVLKGELTHG</sequence>
<evidence type="ECO:0000313" key="10">
    <source>
        <dbReference type="Proteomes" id="UP000324285"/>
    </source>
</evidence>
<keyword evidence="2 7" id="KW-0479">Metal-binding</keyword>
<comment type="catalytic activity">
    <reaction evidence="7">
        <text>4-imidazolone-5-propanoate + H2O = N-formimidoyl-L-glutamate</text>
        <dbReference type="Rhea" id="RHEA:23660"/>
        <dbReference type="ChEBI" id="CHEBI:15377"/>
        <dbReference type="ChEBI" id="CHEBI:58928"/>
        <dbReference type="ChEBI" id="CHEBI:77893"/>
        <dbReference type="EC" id="3.5.2.7"/>
    </reaction>
</comment>
<feature type="binding site" evidence="7">
    <location>
        <position position="148"/>
    </location>
    <ligand>
        <name>4-imidazolone-5-propanoate</name>
        <dbReference type="ChEBI" id="CHEBI:77893"/>
    </ligand>
</feature>
<dbReference type="Gene3D" id="2.30.40.10">
    <property type="entry name" value="Urease, subunit C, domain 1"/>
    <property type="match status" value="1"/>
</dbReference>
<comment type="similarity">
    <text evidence="7">Belongs to the metallo-dependent hydrolases superfamily. HutI family.</text>
</comment>
<dbReference type="UniPathway" id="UPA00379">
    <property type="reaction ID" value="UER00551"/>
</dbReference>
<dbReference type="NCBIfam" id="TIGR01224">
    <property type="entry name" value="hutI"/>
    <property type="match status" value="1"/>
</dbReference>
<gene>
    <name evidence="7" type="primary">hutI</name>
    <name evidence="9" type="ORF">E4T21_10540</name>
</gene>
<evidence type="ECO:0000313" key="9">
    <source>
        <dbReference type="EMBL" id="QEM81943.1"/>
    </source>
</evidence>
<dbReference type="GO" id="GO:0005737">
    <property type="term" value="C:cytoplasm"/>
    <property type="evidence" value="ECO:0007669"/>
    <property type="project" value="UniProtKB-SubCell"/>
</dbReference>
<dbReference type="AlphaFoldDB" id="A0A5C1NH05"/>
<comment type="function">
    <text evidence="7">Catalyzes the hydrolytic cleavage of the carbon-nitrogen bond in imidazolone-5-propanoate to yield N-formimidoyl-L-glutamate. It is the third step in the universal histidine degradation pathway.</text>
</comment>
<dbReference type="SUPFAM" id="SSF51556">
    <property type="entry name" value="Metallo-dependent hydrolases"/>
    <property type="match status" value="1"/>
</dbReference>
<feature type="binding site" evidence="7">
    <location>
        <position position="249"/>
    </location>
    <ligand>
        <name>4-imidazolone-5-propanoate</name>
        <dbReference type="ChEBI" id="CHEBI:77893"/>
    </ligand>
</feature>